<name>A0A931MZ70_9HYPH</name>
<keyword evidence="2 5" id="KW-0540">Nuclease</keyword>
<dbReference type="InterPro" id="IPR002716">
    <property type="entry name" value="PIN_dom"/>
</dbReference>
<dbReference type="InterPro" id="IPR022907">
    <property type="entry name" value="VapC_family"/>
</dbReference>
<keyword evidence="5" id="KW-0800">Toxin</keyword>
<accession>A0A931MZ70</accession>
<dbReference type="AlphaFoldDB" id="A0A931MZ70"/>
<evidence type="ECO:0000259" key="6">
    <source>
        <dbReference type="Pfam" id="PF01850"/>
    </source>
</evidence>
<keyword evidence="1 5" id="KW-1277">Toxin-antitoxin system</keyword>
<dbReference type="InterPro" id="IPR029060">
    <property type="entry name" value="PIN-like_dom_sf"/>
</dbReference>
<keyword evidence="4 5" id="KW-0378">Hydrolase</keyword>
<comment type="similarity">
    <text evidence="5">Belongs to the PINc/VapC protein family.</text>
</comment>
<evidence type="ECO:0000256" key="3">
    <source>
        <dbReference type="ARBA" id="ARBA00022723"/>
    </source>
</evidence>
<dbReference type="Pfam" id="PF01850">
    <property type="entry name" value="PIN"/>
    <property type="match status" value="1"/>
</dbReference>
<evidence type="ECO:0000313" key="7">
    <source>
        <dbReference type="EMBL" id="MBH0238735.1"/>
    </source>
</evidence>
<reference evidence="7" key="1">
    <citation type="submission" date="2020-12" db="EMBL/GenBank/DDBJ databases">
        <title>Methylobrevis albus sp. nov., isolated from fresh water lack sediment.</title>
        <authorList>
            <person name="Zou Q."/>
        </authorList>
    </citation>
    <scope>NUCLEOTIDE SEQUENCE</scope>
    <source>
        <strain evidence="7">L22</strain>
    </source>
</reference>
<keyword evidence="3 5" id="KW-0479">Metal-binding</keyword>
<gene>
    <name evidence="5" type="primary">vapC</name>
    <name evidence="7" type="ORF">I5731_12940</name>
</gene>
<comment type="cofactor">
    <cofactor evidence="5">
        <name>Mg(2+)</name>
        <dbReference type="ChEBI" id="CHEBI:18420"/>
    </cofactor>
</comment>
<dbReference type="SUPFAM" id="SSF88723">
    <property type="entry name" value="PIN domain-like"/>
    <property type="match status" value="1"/>
</dbReference>
<evidence type="ECO:0000256" key="2">
    <source>
        <dbReference type="ARBA" id="ARBA00022722"/>
    </source>
</evidence>
<feature type="binding site" evidence="5">
    <location>
        <position position="106"/>
    </location>
    <ligand>
        <name>Mg(2+)</name>
        <dbReference type="ChEBI" id="CHEBI:18420"/>
    </ligand>
</feature>
<comment type="function">
    <text evidence="5">Toxic component of a toxin-antitoxin (TA) system. An RNase.</text>
</comment>
<dbReference type="GO" id="GO:0004540">
    <property type="term" value="F:RNA nuclease activity"/>
    <property type="evidence" value="ECO:0007669"/>
    <property type="project" value="InterPro"/>
</dbReference>
<keyword evidence="8" id="KW-1185">Reference proteome</keyword>
<dbReference type="GO" id="GO:0090729">
    <property type="term" value="F:toxin activity"/>
    <property type="evidence" value="ECO:0007669"/>
    <property type="project" value="UniProtKB-KW"/>
</dbReference>
<feature type="binding site" evidence="5">
    <location>
        <position position="6"/>
    </location>
    <ligand>
        <name>Mg(2+)</name>
        <dbReference type="ChEBI" id="CHEBI:18420"/>
    </ligand>
</feature>
<evidence type="ECO:0000256" key="5">
    <source>
        <dbReference type="HAMAP-Rule" id="MF_00265"/>
    </source>
</evidence>
<dbReference type="GO" id="GO:0016787">
    <property type="term" value="F:hydrolase activity"/>
    <property type="evidence" value="ECO:0007669"/>
    <property type="project" value="UniProtKB-KW"/>
</dbReference>
<feature type="domain" description="PIN" evidence="6">
    <location>
        <begin position="3"/>
        <end position="133"/>
    </location>
</feature>
<organism evidence="7 8">
    <name type="scientific">Methylobrevis albus</name>
    <dbReference type="NCBI Taxonomy" id="2793297"/>
    <lineage>
        <taxon>Bacteria</taxon>
        <taxon>Pseudomonadati</taxon>
        <taxon>Pseudomonadota</taxon>
        <taxon>Alphaproteobacteria</taxon>
        <taxon>Hyphomicrobiales</taxon>
        <taxon>Pleomorphomonadaceae</taxon>
        <taxon>Methylobrevis</taxon>
    </lineage>
</organism>
<sequence length="155" mass="16480">MAIYVDSNVVIAMFEDDGMVSRRLRTLAITQAPGLVTSELTLAEVLVGPLKATETDPEDARARGLVKLYETFLGATPGVEVRTVDRHVLMESALLRARFAALKLPDAVHLATALIAGAEVFLSADTRAATIAGKLGLSPLLPTIETVDQLLRDAG</sequence>
<dbReference type="HAMAP" id="MF_00265">
    <property type="entry name" value="VapC_Nob1"/>
    <property type="match status" value="1"/>
</dbReference>
<evidence type="ECO:0000256" key="1">
    <source>
        <dbReference type="ARBA" id="ARBA00022649"/>
    </source>
</evidence>
<dbReference type="EC" id="3.1.-.-" evidence="5"/>
<dbReference type="RefSeq" id="WP_197311821.1">
    <property type="nucleotide sequence ID" value="NZ_JADZLT010000051.1"/>
</dbReference>
<dbReference type="GO" id="GO:0000287">
    <property type="term" value="F:magnesium ion binding"/>
    <property type="evidence" value="ECO:0007669"/>
    <property type="project" value="UniProtKB-UniRule"/>
</dbReference>
<comment type="caution">
    <text evidence="7">The sequence shown here is derived from an EMBL/GenBank/DDBJ whole genome shotgun (WGS) entry which is preliminary data.</text>
</comment>
<evidence type="ECO:0000256" key="4">
    <source>
        <dbReference type="ARBA" id="ARBA00022801"/>
    </source>
</evidence>
<dbReference type="EMBL" id="JADZLT010000051">
    <property type="protein sequence ID" value="MBH0238735.1"/>
    <property type="molecule type" value="Genomic_DNA"/>
</dbReference>
<dbReference type="Gene3D" id="3.40.50.1010">
    <property type="entry name" value="5'-nuclease"/>
    <property type="match status" value="1"/>
</dbReference>
<keyword evidence="5" id="KW-0460">Magnesium</keyword>
<proteinExistence type="inferred from homology"/>
<dbReference type="Proteomes" id="UP000631694">
    <property type="component" value="Unassembled WGS sequence"/>
</dbReference>
<protein>
    <recommendedName>
        <fullName evidence="5">Ribonuclease VapC</fullName>
        <shortName evidence="5">RNase VapC</shortName>
        <ecNumber evidence="5">3.1.-.-</ecNumber>
    </recommendedName>
    <alternativeName>
        <fullName evidence="5">Toxin VapC</fullName>
    </alternativeName>
</protein>
<evidence type="ECO:0000313" key="8">
    <source>
        <dbReference type="Proteomes" id="UP000631694"/>
    </source>
</evidence>